<sequence length="131" mass="14659">MSSTAQTTITNVDNNDIANTVVVGIILGVVFCSFWGTVMFKLFASKIYVLIHRVNTLTELTQSIQAQVAQVQAAQFRATNMAPYLRQHRFARLRHALRRLQGAQEIMSILVNVTATVTLALWLSRMVVQPL</sequence>
<dbReference type="EMBL" id="MU006730">
    <property type="protein sequence ID" value="KAF2624517.1"/>
    <property type="molecule type" value="Genomic_DNA"/>
</dbReference>
<evidence type="ECO:0000313" key="2">
    <source>
        <dbReference type="Proteomes" id="UP000799754"/>
    </source>
</evidence>
<organism evidence="1 2">
    <name type="scientific">Macroventuria anomochaeta</name>
    <dbReference type="NCBI Taxonomy" id="301207"/>
    <lineage>
        <taxon>Eukaryota</taxon>
        <taxon>Fungi</taxon>
        <taxon>Dikarya</taxon>
        <taxon>Ascomycota</taxon>
        <taxon>Pezizomycotina</taxon>
        <taxon>Dothideomycetes</taxon>
        <taxon>Pleosporomycetidae</taxon>
        <taxon>Pleosporales</taxon>
        <taxon>Pleosporineae</taxon>
        <taxon>Didymellaceae</taxon>
        <taxon>Macroventuria</taxon>
    </lineage>
</organism>
<keyword evidence="2" id="KW-1185">Reference proteome</keyword>
<protein>
    <submittedName>
        <fullName evidence="1">Uncharacterized protein</fullName>
    </submittedName>
</protein>
<proteinExistence type="predicted"/>
<gene>
    <name evidence="1" type="ORF">BU25DRAFT_461049</name>
</gene>
<comment type="caution">
    <text evidence="1">The sequence shown here is derived from an EMBL/GenBank/DDBJ whole genome shotgun (WGS) entry which is preliminary data.</text>
</comment>
<name>A0ACB6RUE8_9PLEO</name>
<dbReference type="Proteomes" id="UP000799754">
    <property type="component" value="Unassembled WGS sequence"/>
</dbReference>
<accession>A0ACB6RUE8</accession>
<reference evidence="1" key="1">
    <citation type="journal article" date="2020" name="Stud. Mycol.">
        <title>101 Dothideomycetes genomes: a test case for predicting lifestyles and emergence of pathogens.</title>
        <authorList>
            <person name="Haridas S."/>
            <person name="Albert R."/>
            <person name="Binder M."/>
            <person name="Bloem J."/>
            <person name="Labutti K."/>
            <person name="Salamov A."/>
            <person name="Andreopoulos B."/>
            <person name="Baker S."/>
            <person name="Barry K."/>
            <person name="Bills G."/>
            <person name="Bluhm B."/>
            <person name="Cannon C."/>
            <person name="Castanera R."/>
            <person name="Culley D."/>
            <person name="Daum C."/>
            <person name="Ezra D."/>
            <person name="Gonzalez J."/>
            <person name="Henrissat B."/>
            <person name="Kuo A."/>
            <person name="Liang C."/>
            <person name="Lipzen A."/>
            <person name="Lutzoni F."/>
            <person name="Magnuson J."/>
            <person name="Mondo S."/>
            <person name="Nolan M."/>
            <person name="Ohm R."/>
            <person name="Pangilinan J."/>
            <person name="Park H.-J."/>
            <person name="Ramirez L."/>
            <person name="Alfaro M."/>
            <person name="Sun H."/>
            <person name="Tritt A."/>
            <person name="Yoshinaga Y."/>
            <person name="Zwiers L.-H."/>
            <person name="Turgeon B."/>
            <person name="Goodwin S."/>
            <person name="Spatafora J."/>
            <person name="Crous P."/>
            <person name="Grigoriev I."/>
        </authorList>
    </citation>
    <scope>NUCLEOTIDE SEQUENCE</scope>
    <source>
        <strain evidence="1">CBS 525.71</strain>
    </source>
</reference>
<evidence type="ECO:0000313" key="1">
    <source>
        <dbReference type="EMBL" id="KAF2624517.1"/>
    </source>
</evidence>